<dbReference type="STRING" id="1324314.BVG16_13035"/>
<dbReference type="OrthoDB" id="9772633at2"/>
<dbReference type="InterPro" id="IPR043129">
    <property type="entry name" value="ATPase_NBD"/>
</dbReference>
<accession>A0A1T2XC86</accession>
<dbReference type="SUPFAM" id="SSF53067">
    <property type="entry name" value="Actin-like ATPase domain"/>
    <property type="match status" value="1"/>
</dbReference>
<dbReference type="InterPro" id="IPR002731">
    <property type="entry name" value="ATPase_BadF"/>
</dbReference>
<organism evidence="2 3">
    <name type="scientific">Paenibacillus selenitireducens</name>
    <dbReference type="NCBI Taxonomy" id="1324314"/>
    <lineage>
        <taxon>Bacteria</taxon>
        <taxon>Bacillati</taxon>
        <taxon>Bacillota</taxon>
        <taxon>Bacilli</taxon>
        <taxon>Bacillales</taxon>
        <taxon>Paenibacillaceae</taxon>
        <taxon>Paenibacillus</taxon>
    </lineage>
</organism>
<keyword evidence="3" id="KW-1185">Reference proteome</keyword>
<name>A0A1T2XC86_9BACL</name>
<sequence length="150" mass="16583">MAGGSETQIIINTRIVLQYLQVSSLEQLQELARQGFHPDTMKRNQLFGQFAPQVTRAAEQGSSVARRVCNRAAEQLRLGIELVGSNFAQRNVEVALIGSVICSPYMSGKLTELLMANPIKQYRVVETQLQPVVGAILLAYKELGIPTNKR</sequence>
<dbReference type="AlphaFoldDB" id="A0A1T2XC86"/>
<gene>
    <name evidence="2" type="ORF">BVG16_13035</name>
</gene>
<protein>
    <recommendedName>
        <fullName evidence="1">ATPase BadF/BadG/BcrA/BcrD type domain-containing protein</fullName>
    </recommendedName>
</protein>
<evidence type="ECO:0000259" key="1">
    <source>
        <dbReference type="Pfam" id="PF01869"/>
    </source>
</evidence>
<evidence type="ECO:0000313" key="3">
    <source>
        <dbReference type="Proteomes" id="UP000190188"/>
    </source>
</evidence>
<reference evidence="2 3" key="1">
    <citation type="submission" date="2017-01" db="EMBL/GenBank/DDBJ databases">
        <title>Genome analysis of Paenibacillus selenitrireducens ES3-24.</title>
        <authorList>
            <person name="Xu D."/>
            <person name="Yao R."/>
            <person name="Zheng S."/>
        </authorList>
    </citation>
    <scope>NUCLEOTIDE SEQUENCE [LARGE SCALE GENOMIC DNA]</scope>
    <source>
        <strain evidence="2 3">ES3-24</strain>
    </source>
</reference>
<dbReference type="Pfam" id="PF01869">
    <property type="entry name" value="BcrAD_BadFG"/>
    <property type="match status" value="1"/>
</dbReference>
<dbReference type="RefSeq" id="WP_158081690.1">
    <property type="nucleotide sequence ID" value="NZ_MSZX01000005.1"/>
</dbReference>
<dbReference type="Gene3D" id="3.30.420.40">
    <property type="match status" value="2"/>
</dbReference>
<evidence type="ECO:0000313" key="2">
    <source>
        <dbReference type="EMBL" id="OPA77382.1"/>
    </source>
</evidence>
<feature type="domain" description="ATPase BadF/BadG/BcrA/BcrD type" evidence="1">
    <location>
        <begin position="15"/>
        <end position="139"/>
    </location>
</feature>
<proteinExistence type="predicted"/>
<dbReference type="Proteomes" id="UP000190188">
    <property type="component" value="Unassembled WGS sequence"/>
</dbReference>
<dbReference type="EMBL" id="MSZX01000005">
    <property type="protein sequence ID" value="OPA77382.1"/>
    <property type="molecule type" value="Genomic_DNA"/>
</dbReference>
<comment type="caution">
    <text evidence="2">The sequence shown here is derived from an EMBL/GenBank/DDBJ whole genome shotgun (WGS) entry which is preliminary data.</text>
</comment>